<dbReference type="InterPro" id="IPR005122">
    <property type="entry name" value="Uracil-DNA_glycosylase-like"/>
</dbReference>
<evidence type="ECO:0000313" key="14">
    <source>
        <dbReference type="Proteomes" id="UP001597044"/>
    </source>
</evidence>
<evidence type="ECO:0000256" key="7">
    <source>
        <dbReference type="ARBA" id="ARBA00022801"/>
    </source>
</evidence>
<keyword evidence="14" id="KW-1185">Reference proteome</keyword>
<keyword evidence="6 9" id="KW-0227">DNA damage</keyword>
<dbReference type="PROSITE" id="PS00130">
    <property type="entry name" value="U_DNA_GLYCOSYLASE"/>
    <property type="match status" value="1"/>
</dbReference>
<comment type="caution">
    <text evidence="13">The sequence shown here is derived from an EMBL/GenBank/DDBJ whole genome shotgun (WGS) entry which is preliminary data.</text>
</comment>
<evidence type="ECO:0000256" key="8">
    <source>
        <dbReference type="ARBA" id="ARBA00023204"/>
    </source>
</evidence>
<evidence type="ECO:0000256" key="1">
    <source>
        <dbReference type="ARBA" id="ARBA00001400"/>
    </source>
</evidence>
<dbReference type="InterPro" id="IPR002043">
    <property type="entry name" value="UDG_fam1"/>
</dbReference>
<dbReference type="NCBIfam" id="NF003591">
    <property type="entry name" value="PRK05254.1-4"/>
    <property type="match status" value="1"/>
</dbReference>
<dbReference type="SMART" id="SM00986">
    <property type="entry name" value="UDG"/>
    <property type="match status" value="1"/>
</dbReference>
<reference evidence="14" key="1">
    <citation type="journal article" date="2019" name="Int. J. Syst. Evol. Microbiol.">
        <title>The Global Catalogue of Microorganisms (GCM) 10K type strain sequencing project: providing services to taxonomists for standard genome sequencing and annotation.</title>
        <authorList>
            <consortium name="The Broad Institute Genomics Platform"/>
            <consortium name="The Broad Institute Genome Sequencing Center for Infectious Disease"/>
            <person name="Wu L."/>
            <person name="Ma J."/>
        </authorList>
    </citation>
    <scope>NUCLEOTIDE SEQUENCE [LARGE SCALE GENOMIC DNA]</scope>
    <source>
        <strain evidence="14">CCUG 63419</strain>
    </source>
</reference>
<dbReference type="SUPFAM" id="SSF52141">
    <property type="entry name" value="Uracil-DNA glycosylase-like"/>
    <property type="match status" value="1"/>
</dbReference>
<dbReference type="EC" id="3.2.2.27" evidence="4 9"/>
<dbReference type="NCBIfam" id="NF003589">
    <property type="entry name" value="PRK05254.1-2"/>
    <property type="match status" value="1"/>
</dbReference>
<evidence type="ECO:0000256" key="4">
    <source>
        <dbReference type="ARBA" id="ARBA00012030"/>
    </source>
</evidence>
<keyword evidence="7 9" id="KW-0378">Hydrolase</keyword>
<evidence type="ECO:0000256" key="2">
    <source>
        <dbReference type="ARBA" id="ARBA00002631"/>
    </source>
</evidence>
<comment type="catalytic activity">
    <reaction evidence="1 9 11">
        <text>Hydrolyzes single-stranded DNA or mismatched double-stranded DNA and polynucleotides, releasing free uracil.</text>
        <dbReference type="EC" id="3.2.2.27"/>
    </reaction>
</comment>
<dbReference type="Proteomes" id="UP001597044">
    <property type="component" value="Unassembled WGS sequence"/>
</dbReference>
<dbReference type="HAMAP" id="MF_00148">
    <property type="entry name" value="UDG"/>
    <property type="match status" value="1"/>
</dbReference>
<gene>
    <name evidence="9 13" type="primary">ung</name>
    <name evidence="13" type="ORF">ACFQ0F_05460</name>
</gene>
<comment type="similarity">
    <text evidence="3 9 11">Belongs to the uracil-DNA glycosylase (UDG) superfamily. UNG family.</text>
</comment>
<dbReference type="CDD" id="cd10027">
    <property type="entry name" value="UDG-F1-like"/>
    <property type="match status" value="1"/>
</dbReference>
<evidence type="ECO:0000256" key="9">
    <source>
        <dbReference type="HAMAP-Rule" id="MF_00148"/>
    </source>
</evidence>
<dbReference type="InterPro" id="IPR036895">
    <property type="entry name" value="Uracil-DNA_glycosylase-like_sf"/>
</dbReference>
<dbReference type="Gene3D" id="3.40.470.10">
    <property type="entry name" value="Uracil-DNA glycosylase-like domain"/>
    <property type="match status" value="1"/>
</dbReference>
<evidence type="ECO:0000256" key="3">
    <source>
        <dbReference type="ARBA" id="ARBA00008184"/>
    </source>
</evidence>
<evidence type="ECO:0000256" key="11">
    <source>
        <dbReference type="RuleBase" id="RU003780"/>
    </source>
</evidence>
<comment type="subcellular location">
    <subcellularLocation>
        <location evidence="9">Cytoplasm</location>
    </subcellularLocation>
</comment>
<dbReference type="InterPro" id="IPR018085">
    <property type="entry name" value="Ura-DNA_Glyclase_AS"/>
</dbReference>
<name>A0ABW3HHX4_9GAMM</name>
<keyword evidence="8 9" id="KW-0234">DNA repair</keyword>
<dbReference type="GO" id="GO:0004844">
    <property type="term" value="F:uracil DNA N-glycosylase activity"/>
    <property type="evidence" value="ECO:0007669"/>
    <property type="project" value="UniProtKB-EC"/>
</dbReference>
<accession>A0ABW3HHX4</accession>
<dbReference type="PANTHER" id="PTHR11264">
    <property type="entry name" value="URACIL-DNA GLYCOSYLASE"/>
    <property type="match status" value="1"/>
</dbReference>
<dbReference type="NCBIfam" id="NF003588">
    <property type="entry name" value="PRK05254.1-1"/>
    <property type="match status" value="1"/>
</dbReference>
<evidence type="ECO:0000256" key="5">
    <source>
        <dbReference type="ARBA" id="ARBA00018429"/>
    </source>
</evidence>
<dbReference type="NCBIfam" id="TIGR00628">
    <property type="entry name" value="ung"/>
    <property type="match status" value="1"/>
</dbReference>
<organism evidence="13 14">
    <name type="scientific">Paraperlucidibaca wandonensis</name>
    <dbReference type="NCBI Taxonomy" id="1268273"/>
    <lineage>
        <taxon>Bacteria</taxon>
        <taxon>Pseudomonadati</taxon>
        <taxon>Pseudomonadota</taxon>
        <taxon>Gammaproteobacteria</taxon>
        <taxon>Moraxellales</taxon>
        <taxon>Moraxellaceae</taxon>
        <taxon>Paraperlucidibaca</taxon>
    </lineage>
</organism>
<evidence type="ECO:0000256" key="10">
    <source>
        <dbReference type="PROSITE-ProRule" id="PRU10072"/>
    </source>
</evidence>
<keyword evidence="13" id="KW-0326">Glycosidase</keyword>
<dbReference type="RefSeq" id="WP_340676407.1">
    <property type="nucleotide sequence ID" value="NZ_JBHTIT010000001.1"/>
</dbReference>
<evidence type="ECO:0000313" key="13">
    <source>
        <dbReference type="EMBL" id="MFD0949836.1"/>
    </source>
</evidence>
<dbReference type="EMBL" id="JBHTIT010000001">
    <property type="protein sequence ID" value="MFD0949836.1"/>
    <property type="molecule type" value="Genomic_DNA"/>
</dbReference>
<feature type="active site" description="Proton acceptor" evidence="9 10">
    <location>
        <position position="66"/>
    </location>
</feature>
<proteinExistence type="inferred from homology"/>
<feature type="domain" description="Uracil-DNA glycosylase-like" evidence="12">
    <location>
        <begin position="51"/>
        <end position="212"/>
    </location>
</feature>
<sequence>MVAALPTCWQAHLGVEFDQPYMQQLQLFLEAEREAGQQIYPPNQLRFAAFQATLFADVRVVIIGQDPYHGDGQAQGLSFSVPEGQTLPPSLRNIFREISSDLNVSAPDSGDLSRWAEQGVLLLNSVLTVRAGEAASHQKQGWEKFTDAAISALNDQREGIVFLLWGAYAQRKGRLIDRQRHHVLTAAHPSPLAANRGGWFGCRHFSQTNTFLRAHKSSAIHWA</sequence>
<evidence type="ECO:0000256" key="6">
    <source>
        <dbReference type="ARBA" id="ARBA00022763"/>
    </source>
</evidence>
<dbReference type="PANTHER" id="PTHR11264:SF0">
    <property type="entry name" value="URACIL-DNA GLYCOSYLASE"/>
    <property type="match status" value="1"/>
</dbReference>
<dbReference type="SMART" id="SM00987">
    <property type="entry name" value="UreE_C"/>
    <property type="match status" value="1"/>
</dbReference>
<protein>
    <recommendedName>
        <fullName evidence="5 9">Uracil-DNA glycosylase</fullName>
        <shortName evidence="9">UDG</shortName>
        <ecNumber evidence="4 9">3.2.2.27</ecNumber>
    </recommendedName>
</protein>
<keyword evidence="9" id="KW-0963">Cytoplasm</keyword>
<evidence type="ECO:0000259" key="12">
    <source>
        <dbReference type="SMART" id="SM00986"/>
    </source>
</evidence>
<dbReference type="Pfam" id="PF03167">
    <property type="entry name" value="UDG"/>
    <property type="match status" value="1"/>
</dbReference>
<dbReference type="NCBIfam" id="NF003592">
    <property type="entry name" value="PRK05254.1-5"/>
    <property type="match status" value="1"/>
</dbReference>
<comment type="function">
    <text evidence="2 9 11">Excises uracil residues from the DNA which can arise as a result of misincorporation of dUMP residues by DNA polymerase or due to deamination of cytosine.</text>
</comment>